<evidence type="ECO:0000256" key="2">
    <source>
        <dbReference type="RuleBase" id="RU362080"/>
    </source>
</evidence>
<dbReference type="RefSeq" id="WP_375356879.1">
    <property type="nucleotide sequence ID" value="NZ_JBHHMI010000018.1"/>
</dbReference>
<reference evidence="3 4" key="1">
    <citation type="submission" date="2024-09" db="EMBL/GenBank/DDBJ databases">
        <title>Paenibacillus zeirhizospherea sp. nov., isolated from surface of the maize (Zea mays) roots in a horticulture field, Hungary.</title>
        <authorList>
            <person name="Marton D."/>
            <person name="Farkas M."/>
            <person name="Bedics A."/>
            <person name="Toth E."/>
            <person name="Tancsics A."/>
            <person name="Boka K."/>
            <person name="Maroti G."/>
            <person name="Kriszt B."/>
            <person name="Cserhati M."/>
        </authorList>
    </citation>
    <scope>NUCLEOTIDE SEQUENCE [LARGE SCALE GENOMIC DNA]</scope>
    <source>
        <strain evidence="3 4">KCTC 33519</strain>
    </source>
</reference>
<accession>A0ABV5AWQ8</accession>
<dbReference type="EMBL" id="JBHHMI010000018">
    <property type="protein sequence ID" value="MFB5268638.1"/>
    <property type="molecule type" value="Genomic_DNA"/>
</dbReference>
<dbReference type="InterPro" id="IPR036165">
    <property type="entry name" value="YefM-like_sf"/>
</dbReference>
<dbReference type="Pfam" id="PF02604">
    <property type="entry name" value="PhdYeFM_antitox"/>
    <property type="match status" value="1"/>
</dbReference>
<organism evidence="3 4">
    <name type="scientific">Paenibacillus enshidis</name>
    <dbReference type="NCBI Taxonomy" id="1458439"/>
    <lineage>
        <taxon>Bacteria</taxon>
        <taxon>Bacillati</taxon>
        <taxon>Bacillota</taxon>
        <taxon>Bacilli</taxon>
        <taxon>Bacillales</taxon>
        <taxon>Paenibacillaceae</taxon>
        <taxon>Paenibacillus</taxon>
    </lineage>
</organism>
<name>A0ABV5AWQ8_9BACL</name>
<proteinExistence type="inferred from homology"/>
<gene>
    <name evidence="3" type="ORF">ACE41H_17895</name>
</gene>
<evidence type="ECO:0000313" key="3">
    <source>
        <dbReference type="EMBL" id="MFB5268638.1"/>
    </source>
</evidence>
<evidence type="ECO:0000313" key="4">
    <source>
        <dbReference type="Proteomes" id="UP001580346"/>
    </source>
</evidence>
<comment type="similarity">
    <text evidence="1 2">Belongs to the phD/YefM antitoxin family.</text>
</comment>
<dbReference type="SUPFAM" id="SSF143120">
    <property type="entry name" value="YefM-like"/>
    <property type="match status" value="1"/>
</dbReference>
<comment type="caution">
    <text evidence="3">The sequence shown here is derived from an EMBL/GenBank/DDBJ whole genome shotgun (WGS) entry which is preliminary data.</text>
</comment>
<keyword evidence="4" id="KW-1185">Reference proteome</keyword>
<evidence type="ECO:0000256" key="1">
    <source>
        <dbReference type="ARBA" id="ARBA00009981"/>
    </source>
</evidence>
<comment type="function">
    <text evidence="2">Antitoxin component of a type II toxin-antitoxin (TA) system.</text>
</comment>
<protein>
    <recommendedName>
        <fullName evidence="2">Antitoxin</fullName>
    </recommendedName>
</protein>
<sequence>MMIIKPSASIRQNYNEIADLCKTSGEPVYLTKNGEGDLVVMDLEAFSRREKMLKLREELLAVQEDRIAGRAGVTLDELDTYLDSIIDEAEHGKSTSL</sequence>
<dbReference type="Proteomes" id="UP001580346">
    <property type="component" value="Unassembled WGS sequence"/>
</dbReference>
<dbReference type="InterPro" id="IPR006442">
    <property type="entry name" value="Antitoxin_Phd/YefM"/>
</dbReference>